<keyword evidence="10" id="KW-1185">Reference proteome</keyword>
<feature type="transmembrane region" description="Helical" evidence="8">
    <location>
        <begin position="342"/>
        <end position="361"/>
    </location>
</feature>
<dbReference type="NCBIfam" id="TIGR00842">
    <property type="entry name" value="bcct"/>
    <property type="match status" value="1"/>
</dbReference>
<sequence length="520" mass="57438">MKKSNSILYISLTLIFSFVVWGLTSPKSLEMTVNTIESFFTNQFGWLYLMGTTGFLVFLLYLAFSRFGSIKLGKDDEKPEFSKFTWFAFLFSAGTGIGLVFYGVAEPLIHFSNPPVEPSDQVDAANIAMRSAFFHYGLHAWAIFGTVALASAYFNYRKNTTGLISGIFYPIFGDRVNGPLGKMIDILTVLATTFGVATTFGFGTVQIGGGISHLFPTIPNSITTYLCIIGFATVLYILSSQTGLKRGIKYFSQINMTLSIVLLLFVFVMGNPQFIMSLISNSTSDYLQNLVGMSLFAGSFSEQSSLWVEDWTIFYWAWYISWAPYVGSFIARVSKGRTIREFVLGVIAAPTAFGIIWFSTFGGTALSFDLFSEVGISQVMNTQGVEYAIFVLLDQFPLSFASSLLAIVLLFTYFIASADSATYVLGIQTTGNLNPSNKIKFIWGVIVSGVTSLLLWIGGLNALQTTLMIVALPIVILMILMNISLFKSLKEEEEVANSNNIRKFEKSNKSVPEQVASKYN</sequence>
<evidence type="ECO:0000256" key="7">
    <source>
        <dbReference type="ARBA" id="ARBA00023136"/>
    </source>
</evidence>
<evidence type="ECO:0000256" key="6">
    <source>
        <dbReference type="ARBA" id="ARBA00022989"/>
    </source>
</evidence>
<protein>
    <submittedName>
        <fullName evidence="9">BCCT family transporter</fullName>
    </submittedName>
</protein>
<evidence type="ECO:0000313" key="9">
    <source>
        <dbReference type="EMBL" id="MFC2947647.1"/>
    </source>
</evidence>
<evidence type="ECO:0000256" key="2">
    <source>
        <dbReference type="ARBA" id="ARBA00005658"/>
    </source>
</evidence>
<dbReference type="Proteomes" id="UP001595387">
    <property type="component" value="Unassembled WGS sequence"/>
</dbReference>
<feature type="transmembrane region" description="Helical" evidence="8">
    <location>
        <begin position="138"/>
        <end position="156"/>
    </location>
</feature>
<dbReference type="EMBL" id="JBHRRZ010000008">
    <property type="protein sequence ID" value="MFC2947647.1"/>
    <property type="molecule type" value="Genomic_DNA"/>
</dbReference>
<keyword evidence="4" id="KW-1003">Cell membrane</keyword>
<keyword evidence="7 8" id="KW-0472">Membrane</keyword>
<feature type="transmembrane region" description="Helical" evidence="8">
    <location>
        <begin position="7"/>
        <end position="24"/>
    </location>
</feature>
<accession>A0ABV7A3P6</accession>
<evidence type="ECO:0000256" key="4">
    <source>
        <dbReference type="ARBA" id="ARBA00022475"/>
    </source>
</evidence>
<proteinExistence type="inferred from homology"/>
<feature type="transmembrane region" description="Helical" evidence="8">
    <location>
        <begin position="250"/>
        <end position="270"/>
    </location>
</feature>
<keyword evidence="5 8" id="KW-0812">Transmembrane</keyword>
<dbReference type="PANTHER" id="PTHR30047">
    <property type="entry name" value="HIGH-AFFINITY CHOLINE TRANSPORT PROTEIN-RELATED"/>
    <property type="match status" value="1"/>
</dbReference>
<evidence type="ECO:0000256" key="3">
    <source>
        <dbReference type="ARBA" id="ARBA00022448"/>
    </source>
</evidence>
<reference evidence="10" key="1">
    <citation type="journal article" date="2019" name="Int. J. Syst. Evol. Microbiol.">
        <title>The Global Catalogue of Microorganisms (GCM) 10K type strain sequencing project: providing services to taxonomists for standard genome sequencing and annotation.</title>
        <authorList>
            <consortium name="The Broad Institute Genomics Platform"/>
            <consortium name="The Broad Institute Genome Sequencing Center for Infectious Disease"/>
            <person name="Wu L."/>
            <person name="Ma J."/>
        </authorList>
    </citation>
    <scope>NUCLEOTIDE SEQUENCE [LARGE SCALE GENOMIC DNA]</scope>
    <source>
        <strain evidence="10">KCTC 13193</strain>
    </source>
</reference>
<dbReference type="PANTHER" id="PTHR30047:SF7">
    <property type="entry name" value="HIGH-AFFINITY CHOLINE TRANSPORT PROTEIN"/>
    <property type="match status" value="1"/>
</dbReference>
<comment type="similarity">
    <text evidence="2">Belongs to the BCCT transporter (TC 2.A.15) family.</text>
</comment>
<feature type="transmembrane region" description="Helical" evidence="8">
    <location>
        <begin position="44"/>
        <end position="64"/>
    </location>
</feature>
<comment type="subcellular location">
    <subcellularLocation>
        <location evidence="1">Cell membrane</location>
        <topology evidence="1">Multi-pass membrane protein</topology>
    </subcellularLocation>
</comment>
<feature type="transmembrane region" description="Helical" evidence="8">
    <location>
        <begin position="222"/>
        <end position="238"/>
    </location>
</feature>
<name>A0ABV7A3P6_9BACI</name>
<feature type="transmembrane region" description="Helical" evidence="8">
    <location>
        <begin position="463"/>
        <end position="483"/>
    </location>
</feature>
<evidence type="ECO:0000313" key="10">
    <source>
        <dbReference type="Proteomes" id="UP001595387"/>
    </source>
</evidence>
<evidence type="ECO:0000256" key="5">
    <source>
        <dbReference type="ARBA" id="ARBA00022692"/>
    </source>
</evidence>
<feature type="transmembrane region" description="Helical" evidence="8">
    <location>
        <begin position="439"/>
        <end position="457"/>
    </location>
</feature>
<keyword evidence="6 8" id="KW-1133">Transmembrane helix</keyword>
<feature type="transmembrane region" description="Helical" evidence="8">
    <location>
        <begin position="313"/>
        <end position="330"/>
    </location>
</feature>
<gene>
    <name evidence="9" type="ORF">ACFODW_04685</name>
</gene>
<feature type="transmembrane region" description="Helical" evidence="8">
    <location>
        <begin position="400"/>
        <end position="427"/>
    </location>
</feature>
<dbReference type="RefSeq" id="WP_390303700.1">
    <property type="nucleotide sequence ID" value="NZ_JBHRRZ010000008.1"/>
</dbReference>
<evidence type="ECO:0000256" key="8">
    <source>
        <dbReference type="SAM" id="Phobius"/>
    </source>
</evidence>
<comment type="caution">
    <text evidence="9">The sequence shown here is derived from an EMBL/GenBank/DDBJ whole genome shotgun (WGS) entry which is preliminary data.</text>
</comment>
<dbReference type="Pfam" id="PF02028">
    <property type="entry name" value="BCCT"/>
    <property type="match status" value="1"/>
</dbReference>
<evidence type="ECO:0000256" key="1">
    <source>
        <dbReference type="ARBA" id="ARBA00004651"/>
    </source>
</evidence>
<dbReference type="InterPro" id="IPR000060">
    <property type="entry name" value="BCCT_transptr"/>
</dbReference>
<organism evidence="9 10">
    <name type="scientific">Virgibacillus sediminis</name>
    <dbReference type="NCBI Taxonomy" id="202260"/>
    <lineage>
        <taxon>Bacteria</taxon>
        <taxon>Bacillati</taxon>
        <taxon>Bacillota</taxon>
        <taxon>Bacilli</taxon>
        <taxon>Bacillales</taxon>
        <taxon>Bacillaceae</taxon>
        <taxon>Virgibacillus</taxon>
    </lineage>
</organism>
<feature type="transmembrane region" description="Helical" evidence="8">
    <location>
        <begin position="184"/>
        <end position="202"/>
    </location>
</feature>
<keyword evidence="3" id="KW-0813">Transport</keyword>
<feature type="transmembrane region" description="Helical" evidence="8">
    <location>
        <begin position="84"/>
        <end position="105"/>
    </location>
</feature>